<dbReference type="GO" id="GO:0003887">
    <property type="term" value="F:DNA-directed DNA polymerase activity"/>
    <property type="evidence" value="ECO:0007669"/>
    <property type="project" value="InterPro"/>
</dbReference>
<dbReference type="Gene3D" id="3.30.210.10">
    <property type="entry name" value="DNA polymerase, thumb domain"/>
    <property type="match status" value="1"/>
</dbReference>
<dbReference type="OrthoDB" id="205514at2759"/>
<proteinExistence type="predicted"/>
<dbReference type="AlphaFoldDB" id="A0A843TED7"/>
<dbReference type="GO" id="GO:0005634">
    <property type="term" value="C:nucleus"/>
    <property type="evidence" value="ECO:0007669"/>
    <property type="project" value="TreeGrafter"/>
</dbReference>
<dbReference type="PANTHER" id="PTHR11276">
    <property type="entry name" value="DNA POLYMERASE TYPE-X FAMILY MEMBER"/>
    <property type="match status" value="1"/>
</dbReference>
<evidence type="ECO:0000313" key="5">
    <source>
        <dbReference type="Proteomes" id="UP000652761"/>
    </source>
</evidence>
<feature type="domain" description="DNA polymerase beta thumb" evidence="3">
    <location>
        <begin position="27"/>
        <end position="86"/>
    </location>
</feature>
<comment type="caution">
    <text evidence="4">The sequence shown here is derived from an EMBL/GenBank/DDBJ whole genome shotgun (WGS) entry which is preliminary data.</text>
</comment>
<dbReference type="Proteomes" id="UP000652761">
    <property type="component" value="Unassembled WGS sequence"/>
</dbReference>
<feature type="non-terminal residue" evidence="4">
    <location>
        <position position="1"/>
    </location>
</feature>
<protein>
    <recommendedName>
        <fullName evidence="3">DNA polymerase beta thumb domain-containing protein</fullName>
    </recommendedName>
</protein>
<evidence type="ECO:0000313" key="4">
    <source>
        <dbReference type="EMBL" id="MQL69061.1"/>
    </source>
</evidence>
<dbReference type="PANTHER" id="PTHR11276:SF41">
    <property type="entry name" value="DNA POLYMERASE LAMBDA"/>
    <property type="match status" value="1"/>
</dbReference>
<evidence type="ECO:0000256" key="1">
    <source>
        <dbReference type="ARBA" id="ARBA00022679"/>
    </source>
</evidence>
<keyword evidence="2" id="KW-0548">Nucleotidyltransferase</keyword>
<dbReference type="Pfam" id="PF14791">
    <property type="entry name" value="DNA_pol_B_thumb"/>
    <property type="match status" value="1"/>
</dbReference>
<keyword evidence="1" id="KW-0808">Transferase</keyword>
<keyword evidence="5" id="KW-1185">Reference proteome</keyword>
<dbReference type="InterPro" id="IPR029398">
    <property type="entry name" value="PolB_thumb"/>
</dbReference>
<evidence type="ECO:0000259" key="3">
    <source>
        <dbReference type="Pfam" id="PF14791"/>
    </source>
</evidence>
<sequence>ELIQVLIHTLAFAHIQVENSDIELILRLRLLAESKGYRLDDTGLFLAAQSSHGKRGAKASTSIHCQTEREVFDLLGFPWLEPHKRNL</sequence>
<accession>A0A843TED7</accession>
<name>A0A843TED7_COLES</name>
<reference evidence="4" key="1">
    <citation type="submission" date="2017-07" db="EMBL/GenBank/DDBJ databases">
        <title>Taro Niue Genome Assembly and Annotation.</title>
        <authorList>
            <person name="Atibalentja N."/>
            <person name="Keating K."/>
            <person name="Fields C.J."/>
        </authorList>
    </citation>
    <scope>NUCLEOTIDE SEQUENCE</scope>
    <source>
        <strain evidence="4">Niue_2</strain>
        <tissue evidence="4">Leaf</tissue>
    </source>
</reference>
<dbReference type="FunFam" id="3.30.210.10:FF:000006">
    <property type="entry name" value="DNA polymerase"/>
    <property type="match status" value="1"/>
</dbReference>
<evidence type="ECO:0000256" key="2">
    <source>
        <dbReference type="ARBA" id="ARBA00022695"/>
    </source>
</evidence>
<dbReference type="GO" id="GO:0006303">
    <property type="term" value="P:double-strand break repair via nonhomologous end joining"/>
    <property type="evidence" value="ECO:0007669"/>
    <property type="project" value="TreeGrafter"/>
</dbReference>
<dbReference type="EMBL" id="NMUH01000028">
    <property type="protein sequence ID" value="MQL69061.1"/>
    <property type="molecule type" value="Genomic_DNA"/>
</dbReference>
<dbReference type="InterPro" id="IPR022312">
    <property type="entry name" value="DNA_pol_X"/>
</dbReference>
<dbReference type="InterPro" id="IPR037160">
    <property type="entry name" value="DNA_Pol_thumb_sf"/>
</dbReference>
<organism evidence="4 5">
    <name type="scientific">Colocasia esculenta</name>
    <name type="common">Wild taro</name>
    <name type="synonym">Arum esculentum</name>
    <dbReference type="NCBI Taxonomy" id="4460"/>
    <lineage>
        <taxon>Eukaryota</taxon>
        <taxon>Viridiplantae</taxon>
        <taxon>Streptophyta</taxon>
        <taxon>Embryophyta</taxon>
        <taxon>Tracheophyta</taxon>
        <taxon>Spermatophyta</taxon>
        <taxon>Magnoliopsida</taxon>
        <taxon>Liliopsida</taxon>
        <taxon>Araceae</taxon>
        <taxon>Aroideae</taxon>
        <taxon>Colocasieae</taxon>
        <taxon>Colocasia</taxon>
    </lineage>
</organism>
<dbReference type="GO" id="GO:0003677">
    <property type="term" value="F:DNA binding"/>
    <property type="evidence" value="ECO:0007669"/>
    <property type="project" value="InterPro"/>
</dbReference>
<dbReference type="InterPro" id="IPR043519">
    <property type="entry name" value="NT_sf"/>
</dbReference>
<gene>
    <name evidence="4" type="ORF">Taro_001349</name>
</gene>
<dbReference type="SUPFAM" id="SSF81301">
    <property type="entry name" value="Nucleotidyltransferase"/>
    <property type="match status" value="1"/>
</dbReference>